<dbReference type="AlphaFoldDB" id="G7J3V0"/>
<reference evidence="2" key="3">
    <citation type="submission" date="2015-04" db="UniProtKB">
        <authorList>
            <consortium name="EnsemblPlants"/>
        </authorList>
    </citation>
    <scope>IDENTIFICATION</scope>
    <source>
        <strain evidence="2">cv. Jemalong A17</strain>
    </source>
</reference>
<dbReference type="EnsemblPlants" id="AES73045">
    <property type="protein sequence ID" value="AES73045"/>
    <property type="gene ID" value="MTR_3g099070"/>
</dbReference>
<dbReference type="HOGENOM" id="CLU_2402970_0_0_1"/>
<gene>
    <name evidence="1" type="ordered locus">MTR_3g099070</name>
</gene>
<dbReference type="Proteomes" id="UP000002051">
    <property type="component" value="Chromosome 3"/>
</dbReference>
<proteinExistence type="predicted"/>
<name>G7J3V0_MEDTR</name>
<organism evidence="1 3">
    <name type="scientific">Medicago truncatula</name>
    <name type="common">Barrel medic</name>
    <name type="synonym">Medicago tribuloides</name>
    <dbReference type="NCBI Taxonomy" id="3880"/>
    <lineage>
        <taxon>Eukaryota</taxon>
        <taxon>Viridiplantae</taxon>
        <taxon>Streptophyta</taxon>
        <taxon>Embryophyta</taxon>
        <taxon>Tracheophyta</taxon>
        <taxon>Spermatophyta</taxon>
        <taxon>Magnoliopsida</taxon>
        <taxon>eudicotyledons</taxon>
        <taxon>Gunneridae</taxon>
        <taxon>Pentapetalae</taxon>
        <taxon>rosids</taxon>
        <taxon>fabids</taxon>
        <taxon>Fabales</taxon>
        <taxon>Fabaceae</taxon>
        <taxon>Papilionoideae</taxon>
        <taxon>50 kb inversion clade</taxon>
        <taxon>NPAAA clade</taxon>
        <taxon>Hologalegina</taxon>
        <taxon>IRL clade</taxon>
        <taxon>Trifolieae</taxon>
        <taxon>Medicago</taxon>
    </lineage>
</organism>
<reference evidence="1 3" key="2">
    <citation type="journal article" date="2014" name="BMC Genomics">
        <title>An improved genome release (version Mt4.0) for the model legume Medicago truncatula.</title>
        <authorList>
            <person name="Tang H."/>
            <person name="Krishnakumar V."/>
            <person name="Bidwell S."/>
            <person name="Rosen B."/>
            <person name="Chan A."/>
            <person name="Zhou S."/>
            <person name="Gentzbittel L."/>
            <person name="Childs K.L."/>
            <person name="Yandell M."/>
            <person name="Gundlach H."/>
            <person name="Mayer K.F."/>
            <person name="Schwartz D.C."/>
            <person name="Town C.D."/>
        </authorList>
    </citation>
    <scope>GENOME REANNOTATION</scope>
    <source>
        <strain evidence="2 3">cv. Jemalong A17</strain>
    </source>
</reference>
<evidence type="ECO:0000313" key="3">
    <source>
        <dbReference type="Proteomes" id="UP000002051"/>
    </source>
</evidence>
<dbReference type="EMBL" id="CM001219">
    <property type="protein sequence ID" value="AES73045.1"/>
    <property type="molecule type" value="Genomic_DNA"/>
</dbReference>
<reference evidence="1 3" key="1">
    <citation type="journal article" date="2011" name="Nature">
        <title>The Medicago genome provides insight into the evolution of rhizobial symbioses.</title>
        <authorList>
            <person name="Young N.D."/>
            <person name="Debelle F."/>
            <person name="Oldroyd G.E."/>
            <person name="Geurts R."/>
            <person name="Cannon S.B."/>
            <person name="Udvardi M.K."/>
            <person name="Benedito V.A."/>
            <person name="Mayer K.F."/>
            <person name="Gouzy J."/>
            <person name="Schoof H."/>
            <person name="Van de Peer Y."/>
            <person name="Proost S."/>
            <person name="Cook D.R."/>
            <person name="Meyers B.C."/>
            <person name="Spannagl M."/>
            <person name="Cheung F."/>
            <person name="De Mita S."/>
            <person name="Krishnakumar V."/>
            <person name="Gundlach H."/>
            <person name="Zhou S."/>
            <person name="Mudge J."/>
            <person name="Bharti A.K."/>
            <person name="Murray J.D."/>
            <person name="Naoumkina M.A."/>
            <person name="Rosen B."/>
            <person name="Silverstein K.A."/>
            <person name="Tang H."/>
            <person name="Rombauts S."/>
            <person name="Zhao P.X."/>
            <person name="Zhou P."/>
            <person name="Barbe V."/>
            <person name="Bardou P."/>
            <person name="Bechner M."/>
            <person name="Bellec A."/>
            <person name="Berger A."/>
            <person name="Berges H."/>
            <person name="Bidwell S."/>
            <person name="Bisseling T."/>
            <person name="Choisne N."/>
            <person name="Couloux A."/>
            <person name="Denny R."/>
            <person name="Deshpande S."/>
            <person name="Dai X."/>
            <person name="Doyle J.J."/>
            <person name="Dudez A.M."/>
            <person name="Farmer A.D."/>
            <person name="Fouteau S."/>
            <person name="Franken C."/>
            <person name="Gibelin C."/>
            <person name="Gish J."/>
            <person name="Goldstein S."/>
            <person name="Gonzalez A.J."/>
            <person name="Green P.J."/>
            <person name="Hallab A."/>
            <person name="Hartog M."/>
            <person name="Hua A."/>
            <person name="Humphray S.J."/>
            <person name="Jeong D.H."/>
            <person name="Jing Y."/>
            <person name="Jocker A."/>
            <person name="Kenton S.M."/>
            <person name="Kim D.J."/>
            <person name="Klee K."/>
            <person name="Lai H."/>
            <person name="Lang C."/>
            <person name="Lin S."/>
            <person name="Macmil S.L."/>
            <person name="Magdelenat G."/>
            <person name="Matthews L."/>
            <person name="McCorrison J."/>
            <person name="Monaghan E.L."/>
            <person name="Mun J.H."/>
            <person name="Najar F.Z."/>
            <person name="Nicholson C."/>
            <person name="Noirot C."/>
            <person name="O'Bleness M."/>
            <person name="Paule C.R."/>
            <person name="Poulain J."/>
            <person name="Prion F."/>
            <person name="Qin B."/>
            <person name="Qu C."/>
            <person name="Retzel E.F."/>
            <person name="Riddle C."/>
            <person name="Sallet E."/>
            <person name="Samain S."/>
            <person name="Samson N."/>
            <person name="Sanders I."/>
            <person name="Saurat O."/>
            <person name="Scarpelli C."/>
            <person name="Schiex T."/>
            <person name="Segurens B."/>
            <person name="Severin A.J."/>
            <person name="Sherrier D.J."/>
            <person name="Shi R."/>
            <person name="Sims S."/>
            <person name="Singer S.R."/>
            <person name="Sinharoy S."/>
            <person name="Sterck L."/>
            <person name="Viollet A."/>
            <person name="Wang B.B."/>
            <person name="Wang K."/>
            <person name="Wang M."/>
            <person name="Wang X."/>
            <person name="Warfsmann J."/>
            <person name="Weissenbach J."/>
            <person name="White D.D."/>
            <person name="White J.D."/>
            <person name="Wiley G.B."/>
            <person name="Wincker P."/>
            <person name="Xing Y."/>
            <person name="Yang L."/>
            <person name="Yao Z."/>
            <person name="Ying F."/>
            <person name="Zhai J."/>
            <person name="Zhou L."/>
            <person name="Zuber A."/>
            <person name="Denarie J."/>
            <person name="Dixon R.A."/>
            <person name="May G.D."/>
            <person name="Schwartz D.C."/>
            <person name="Rogers J."/>
            <person name="Quetier F."/>
            <person name="Town C.D."/>
            <person name="Roe B.A."/>
        </authorList>
    </citation>
    <scope>NUCLEOTIDE SEQUENCE [LARGE SCALE GENOMIC DNA]</scope>
    <source>
        <strain evidence="1">A17</strain>
        <strain evidence="2 3">cv. Jemalong A17</strain>
    </source>
</reference>
<sequence>MKEKKKTWLHDKGSASKNFQICLVVSNGCGGLKFDAGTLMMTVVGGDFCVDGILEVVRLRYDGSDLNLEFYINQKFKTILISKSFDFDQTVSR</sequence>
<dbReference type="PaxDb" id="3880-AES73045"/>
<keyword evidence="3" id="KW-1185">Reference proteome</keyword>
<evidence type="ECO:0000313" key="1">
    <source>
        <dbReference type="EMBL" id="AES73045.1"/>
    </source>
</evidence>
<evidence type="ECO:0000313" key="2">
    <source>
        <dbReference type="EnsemblPlants" id="AES73045"/>
    </source>
</evidence>
<protein>
    <submittedName>
        <fullName evidence="1 2">Uncharacterized protein</fullName>
    </submittedName>
</protein>
<accession>G7J3V0</accession>